<dbReference type="EMBL" id="MKGR01000002">
    <property type="protein sequence ID" value="OKP08811.1"/>
    <property type="molecule type" value="Genomic_DNA"/>
</dbReference>
<gene>
    <name evidence="1" type="ORF">Xentx_00482</name>
</gene>
<evidence type="ECO:0000313" key="2">
    <source>
        <dbReference type="Proteomes" id="UP000186277"/>
    </source>
</evidence>
<name>A0A1Q5U8L5_9GAMM</name>
<dbReference type="OrthoDB" id="6629440at2"/>
<dbReference type="Gene3D" id="1.10.3230.20">
    <property type="entry name" value="P22 tail accessory factor (Gp4)"/>
    <property type="match status" value="1"/>
</dbReference>
<dbReference type="Pfam" id="PF11650">
    <property type="entry name" value="P22_Tail-4"/>
    <property type="match status" value="1"/>
</dbReference>
<organism evidence="1 2">
    <name type="scientific">Xenorhabdus thuongxuanensis</name>
    <dbReference type="NCBI Taxonomy" id="1873484"/>
    <lineage>
        <taxon>Bacteria</taxon>
        <taxon>Pseudomonadati</taxon>
        <taxon>Pseudomonadota</taxon>
        <taxon>Gammaproteobacteria</taxon>
        <taxon>Enterobacterales</taxon>
        <taxon>Morganellaceae</taxon>
        <taxon>Xenorhabdus</taxon>
    </lineage>
</organism>
<reference evidence="1 2" key="1">
    <citation type="submission" date="2016-09" db="EMBL/GenBank/DDBJ databases">
        <title>Xenorhabdus thuongxuanensis sp. nov. and Xenorhabdus eapokensis sp. nov., isolated from Steinernema species.</title>
        <authorList>
            <person name="Kaempfer P."/>
            <person name="Tobias N.J."/>
            <person name="Phan Ke L."/>
            <person name="Bode H.B."/>
            <person name="Glaeser S.P."/>
        </authorList>
    </citation>
    <scope>NUCLEOTIDE SEQUENCE [LARGE SCALE GENOMIC DNA]</scope>
    <source>
        <strain evidence="1 2">30TX1</strain>
    </source>
</reference>
<comment type="caution">
    <text evidence="1">The sequence shown here is derived from an EMBL/GenBank/DDBJ whole genome shotgun (WGS) entry which is preliminary data.</text>
</comment>
<evidence type="ECO:0000313" key="1">
    <source>
        <dbReference type="EMBL" id="OKP08811.1"/>
    </source>
</evidence>
<proteinExistence type="predicted"/>
<sequence length="153" mass="16675">MAKTKGDLVLKALRKAGLYSDATLTEAEPQSVEDSIGDLEDMMAQWQVKGIELGYRFADSANSVQPMPDDDSGIPAWANDSVSLKLAVQMCMDNVIQPSDALLTAADSAYQAICIALTAVPPLERRNDMPTGSGNRKAFSWDRFYIEKNNPTT</sequence>
<dbReference type="AlphaFoldDB" id="A0A1Q5U8L5"/>
<accession>A0A1Q5U8L5</accession>
<protein>
    <submittedName>
        <fullName evidence="1">Packaged DNA stabilization protein gp4</fullName>
    </submittedName>
</protein>
<dbReference type="InterPro" id="IPR020362">
    <property type="entry name" value="Tail_accessory_Gp4"/>
</dbReference>
<dbReference type="Proteomes" id="UP000186277">
    <property type="component" value="Unassembled WGS sequence"/>
</dbReference>
<keyword evidence="2" id="KW-1185">Reference proteome</keyword>
<dbReference type="InterPro" id="IPR038258">
    <property type="entry name" value="Gp4_sf"/>
</dbReference>
<dbReference type="RefSeq" id="WP_074018677.1">
    <property type="nucleotide sequence ID" value="NZ_CAWMWP010000043.1"/>
</dbReference>